<proteinExistence type="predicted"/>
<evidence type="ECO:0000313" key="2">
    <source>
        <dbReference type="Proteomes" id="UP000479190"/>
    </source>
</evidence>
<gene>
    <name evidence="1" type="ORF">TBRA_LOCUS16134</name>
</gene>
<reference evidence="1 2" key="1">
    <citation type="submission" date="2020-02" db="EMBL/GenBank/DDBJ databases">
        <authorList>
            <person name="Ferguson B K."/>
        </authorList>
    </citation>
    <scope>NUCLEOTIDE SEQUENCE [LARGE SCALE GENOMIC DNA]</scope>
</reference>
<dbReference type="Proteomes" id="UP000479190">
    <property type="component" value="Unassembled WGS sequence"/>
</dbReference>
<keyword evidence="2" id="KW-1185">Reference proteome</keyword>
<dbReference type="AlphaFoldDB" id="A0A6H5J4F2"/>
<protein>
    <submittedName>
        <fullName evidence="1">Uncharacterized protein</fullName>
    </submittedName>
</protein>
<sequence length="221" mass="24498">MECPYTRCGPFLFPPCPAHWSLPGLGGYGVEPHVRHHRRNVMPRCPRQILAAVVKPVLLVDGPRSLISGALACELADSFQRSRGRHDEETHSANYASARRLLRVAIKTSKRRCWRLCDEVNNDVLGQTIQDCHVTPRDARRPSNPAPLLLVRGAVAALFPRGAERGPPCDCRVERRSSIPAVTLEELRGAQSRIKERSALSPDACPTWRSSSLLSRVLTSS</sequence>
<dbReference type="EMBL" id="CADCXV010001467">
    <property type="protein sequence ID" value="CAB0044546.1"/>
    <property type="molecule type" value="Genomic_DNA"/>
</dbReference>
<name>A0A6H5J4F2_9HYME</name>
<accession>A0A6H5J4F2</accession>
<organism evidence="1 2">
    <name type="scientific">Trichogramma brassicae</name>
    <dbReference type="NCBI Taxonomy" id="86971"/>
    <lineage>
        <taxon>Eukaryota</taxon>
        <taxon>Metazoa</taxon>
        <taxon>Ecdysozoa</taxon>
        <taxon>Arthropoda</taxon>
        <taxon>Hexapoda</taxon>
        <taxon>Insecta</taxon>
        <taxon>Pterygota</taxon>
        <taxon>Neoptera</taxon>
        <taxon>Endopterygota</taxon>
        <taxon>Hymenoptera</taxon>
        <taxon>Apocrita</taxon>
        <taxon>Proctotrupomorpha</taxon>
        <taxon>Chalcidoidea</taxon>
        <taxon>Trichogrammatidae</taxon>
        <taxon>Trichogramma</taxon>
    </lineage>
</organism>
<evidence type="ECO:0000313" key="1">
    <source>
        <dbReference type="EMBL" id="CAB0044546.1"/>
    </source>
</evidence>